<dbReference type="Gene3D" id="1.10.390.10">
    <property type="entry name" value="Neutral Protease Domain 2"/>
    <property type="match status" value="1"/>
</dbReference>
<evidence type="ECO:0000256" key="7">
    <source>
        <dbReference type="ARBA" id="ARBA00023145"/>
    </source>
</evidence>
<feature type="domain" description="GEVED" evidence="12">
    <location>
        <begin position="755"/>
        <end position="825"/>
    </location>
</feature>
<dbReference type="PRINTS" id="PR00730">
    <property type="entry name" value="THERMOLYSIN"/>
</dbReference>
<organism evidence="13 14">
    <name type="scientific">Pseudoalteromonas rubra</name>
    <dbReference type="NCBI Taxonomy" id="43658"/>
    <lineage>
        <taxon>Bacteria</taxon>
        <taxon>Pseudomonadati</taxon>
        <taxon>Pseudomonadota</taxon>
        <taxon>Gammaproteobacteria</taxon>
        <taxon>Alteromonadales</taxon>
        <taxon>Pseudoalteromonadaceae</taxon>
        <taxon>Pseudoalteromonas</taxon>
    </lineage>
</organism>
<dbReference type="InterPro" id="IPR027268">
    <property type="entry name" value="Peptidase_M4/M1_CTD_sf"/>
</dbReference>
<name>A0A8T0C0B5_9GAMM</name>
<dbReference type="InterPro" id="IPR001570">
    <property type="entry name" value="Peptidase_M4_C_domain"/>
</dbReference>
<evidence type="ECO:0000256" key="2">
    <source>
        <dbReference type="ARBA" id="ARBA00022670"/>
    </source>
</evidence>
<evidence type="ECO:0000256" key="6">
    <source>
        <dbReference type="ARBA" id="ARBA00023049"/>
    </source>
</evidence>
<evidence type="ECO:0000256" key="4">
    <source>
        <dbReference type="ARBA" id="ARBA00022801"/>
    </source>
</evidence>
<evidence type="ECO:0000256" key="5">
    <source>
        <dbReference type="ARBA" id="ARBA00022833"/>
    </source>
</evidence>
<feature type="domain" description="Peptidase M4" evidence="10">
    <location>
        <begin position="271"/>
        <end position="417"/>
    </location>
</feature>
<keyword evidence="4" id="KW-0378">Hydrolase</keyword>
<dbReference type="Proteomes" id="UP000016480">
    <property type="component" value="Unassembled WGS sequence"/>
</dbReference>
<evidence type="ECO:0000259" key="10">
    <source>
        <dbReference type="Pfam" id="PF01447"/>
    </source>
</evidence>
<keyword evidence="5" id="KW-0862">Zinc</keyword>
<evidence type="ECO:0000256" key="9">
    <source>
        <dbReference type="SAM" id="SignalP"/>
    </source>
</evidence>
<keyword evidence="3" id="KW-0479">Metal-binding</keyword>
<protein>
    <submittedName>
        <fullName evidence="13">Uncharacterized protein</fullName>
    </submittedName>
</protein>
<feature type="chain" id="PRO_5035821529" evidence="9">
    <location>
        <begin position="22"/>
        <end position="932"/>
    </location>
</feature>
<comment type="similarity">
    <text evidence="1">Belongs to the peptidase M4 family.</text>
</comment>
<dbReference type="SUPFAM" id="SSF55486">
    <property type="entry name" value="Metalloproteases ('zincins'), catalytic domain"/>
    <property type="match status" value="1"/>
</dbReference>
<evidence type="ECO:0000313" key="13">
    <source>
        <dbReference type="EMBL" id="KAF7781386.1"/>
    </source>
</evidence>
<dbReference type="GO" id="GO:0004222">
    <property type="term" value="F:metalloendopeptidase activity"/>
    <property type="evidence" value="ECO:0007669"/>
    <property type="project" value="InterPro"/>
</dbReference>
<feature type="region of interest" description="Disordered" evidence="8">
    <location>
        <begin position="862"/>
        <end position="881"/>
    </location>
</feature>
<gene>
    <name evidence="13" type="ORF">PRUB_b0585</name>
</gene>
<feature type="domain" description="Peptidase M4 C-terminal" evidence="11">
    <location>
        <begin position="421"/>
        <end position="595"/>
    </location>
</feature>
<dbReference type="AlphaFoldDB" id="A0A8T0C0B5"/>
<accession>A0A8T0C0B5</accession>
<dbReference type="Pfam" id="PF02868">
    <property type="entry name" value="Peptidase_M4_C"/>
    <property type="match status" value="1"/>
</dbReference>
<comment type="caution">
    <text evidence="13">The sequence shown here is derived from an EMBL/GenBank/DDBJ whole genome shotgun (WGS) entry which is preliminary data.</text>
</comment>
<dbReference type="Pfam" id="PF01447">
    <property type="entry name" value="Peptidase_M4"/>
    <property type="match status" value="1"/>
</dbReference>
<dbReference type="InterPro" id="IPR013856">
    <property type="entry name" value="Peptidase_M4_domain"/>
</dbReference>
<dbReference type="PANTHER" id="PTHR33794:SF1">
    <property type="entry name" value="BACILLOLYSIN"/>
    <property type="match status" value="1"/>
</dbReference>
<evidence type="ECO:0000313" key="14">
    <source>
        <dbReference type="Proteomes" id="UP000016480"/>
    </source>
</evidence>
<dbReference type="Pfam" id="PF20009">
    <property type="entry name" value="GEVED"/>
    <property type="match status" value="1"/>
</dbReference>
<feature type="signal peptide" evidence="9">
    <location>
        <begin position="1"/>
        <end position="21"/>
    </location>
</feature>
<dbReference type="EMBL" id="AHCD03000044">
    <property type="protein sequence ID" value="KAF7781386.1"/>
    <property type="molecule type" value="Genomic_DNA"/>
</dbReference>
<evidence type="ECO:0000259" key="11">
    <source>
        <dbReference type="Pfam" id="PF02868"/>
    </source>
</evidence>
<dbReference type="InterPro" id="IPR023612">
    <property type="entry name" value="Peptidase_M4"/>
</dbReference>
<dbReference type="Gene3D" id="3.10.170.10">
    <property type="match status" value="1"/>
</dbReference>
<evidence type="ECO:0000256" key="1">
    <source>
        <dbReference type="ARBA" id="ARBA00009388"/>
    </source>
</evidence>
<sequence>MPINKAPIAAFLCCFICLSYADTQWVDKHALLNQQHLWQEIEQVLQTQARTQPLVMNTGSSEEGLTYQHIKTIGAARRFEHYQVLYRDKPVIDGQFVLVRNSAGQIQQALGAILREEEVRAALDGQYFHSSLSGIQQRLLANPNIAPEAQFQDFDRAYMIWQGRLIGVLQITVTSKEGIRRLTINADTLSVLQSEQGVDHFSDEGRYVAAGGIGGNEKMGAICFSPQPATMEACLGYQYDETTSASTELLFNDVSDTISPLIFAKFDGYPFVVRKEGGRCFLENPYVQTINFLIHQTEPYEFDCNGKSESFERTKVDEAYYHLFSYSPENEAHFYGGLTMQFFHKQLDELFPDQDAHCEENGYCLQTLMQRVHQNSLGMTQAYWDGTYTNFGNGDSYLNYSLTTLSVIAHEAAHALTHWNSQLNGQGEAGAFNEAFSDITGVAVLDYLKQRVLGSFSTSEPFLAQVLDGTGRPQIDKKWWLGWDVQVQDVGERYFALPSLDGSSIDHLSAYRANMSHYDVGGIFRKAFYELVKIYSWTVEEAFKLFLKANVACLPANASLNDAAACLMLVADSGVVSKPAEEALKNVDGALHRVGLVAQTSEISSLAVTAVPQYDEFGYLIDTLPVNEIESIVVDWGNGSTEHWERTSGDAIYPFLQRVQGIESDLLTRFKLKVVKTDGKELLAYRSYYSRPLGVVCPPWFGGEKVGLMSKVLINGQSLTLLPESYQEILDQPLSLHLEQQNIIELGVSTTGQHVSVMLDTNRNGIYEEQEVYLKEEVTDTGLIAFTLPEGFQPGKTMMRVVVGGRYNFLFSCGGISEGQVLDVKVNFSGSDGLLPTDYSFEIQSGNKVKFINSLVQNKIQPSDGVEQPESGNGSELPPLTNAISHSFGTRTCSDSNSEISSRIYTYIESPSLFACQTKNAATQTHSVLHPT</sequence>
<evidence type="ECO:0000256" key="3">
    <source>
        <dbReference type="ARBA" id="ARBA00022723"/>
    </source>
</evidence>
<dbReference type="GeneID" id="61360289"/>
<keyword evidence="9" id="KW-0732">Signal</keyword>
<keyword evidence="6" id="KW-0482">Metalloprotease</keyword>
<evidence type="ECO:0000256" key="8">
    <source>
        <dbReference type="SAM" id="MobiDB-lite"/>
    </source>
</evidence>
<keyword evidence="2" id="KW-0645">Protease</keyword>
<reference evidence="13 14" key="1">
    <citation type="journal article" date="2012" name="J. Bacteriol.">
        <title>Genome sequence of the cycloprodigiosin-producing bacterial strain Pseudoalteromonas rubra ATCC 29570(T).</title>
        <authorList>
            <person name="Xie B.B."/>
            <person name="Shu Y.L."/>
            <person name="Qin Q.L."/>
            <person name="Rong J.C."/>
            <person name="Zhang X.Y."/>
            <person name="Chen X.L."/>
            <person name="Zhou B.C."/>
            <person name="Zhang Y.Z."/>
        </authorList>
    </citation>
    <scope>NUCLEOTIDE SEQUENCE [LARGE SCALE GENOMIC DNA]</scope>
    <source>
        <strain evidence="13 14">DSM 6842</strain>
    </source>
</reference>
<dbReference type="GO" id="GO:0046872">
    <property type="term" value="F:metal ion binding"/>
    <property type="evidence" value="ECO:0007669"/>
    <property type="project" value="UniProtKB-KW"/>
</dbReference>
<evidence type="ECO:0000259" key="12">
    <source>
        <dbReference type="Pfam" id="PF20009"/>
    </source>
</evidence>
<dbReference type="InterPro" id="IPR045474">
    <property type="entry name" value="GEVED"/>
</dbReference>
<dbReference type="GO" id="GO:0006508">
    <property type="term" value="P:proteolysis"/>
    <property type="evidence" value="ECO:0007669"/>
    <property type="project" value="UniProtKB-KW"/>
</dbReference>
<dbReference type="PANTHER" id="PTHR33794">
    <property type="entry name" value="BACILLOLYSIN"/>
    <property type="match status" value="1"/>
</dbReference>
<keyword evidence="7" id="KW-0865">Zymogen</keyword>
<dbReference type="RefSeq" id="WP_010380110.1">
    <property type="nucleotide sequence ID" value="NZ_AHCD03000044.1"/>
</dbReference>
<dbReference type="InterPro" id="IPR050728">
    <property type="entry name" value="Zinc_Metalloprotease_M4"/>
</dbReference>
<proteinExistence type="inferred from homology"/>